<sequence length="741" mass="84011">MDIKHIDTRHGTANSGSFSHGNCLPYTGVPWGMNYFTPSTAQSRGAWFFHPEDRTFEGFRLTHQPSPWMGDFSHFTLTPFSGFLGGNSLWHATSSYRADEAIFNPACLDITSLRYRIKSRLVPSMYGGILAMAFQNPSEKENGLLLTLPGQFQLKKIDEKTIEFFVINYADSEDKSLKFYVRLSFDFPISIDTAVEIHPDGEKNCSVSTDRTYTGTDGAIKIGFGSVAQQNVRFGTSFISFKQAHLNLERENHWSIETYLSHAEDAWNDLFSRIELTHHDHKQVSTFYHNLYRTFLFPQTFYEWNENHEKIHYDTTSKTVKSGPFYTNNGFWDTFRTVYPLYSLIAAEKYGDMLEGFLNAYHASGYLPKWLSPDERGLMPGTLIDAVIADAAIKGIRLDLMPEFLSAMTKAATTPSHDPKYGRTSPLKYLNLGYVPMDVHESVNHTLDYAFSDFCISRVAKVVSDQEKEKFYAKQALNYKNLFDQKTGFMRAKDQLGHFRADFLSTRWGRDYAEGSAWQTSWSVLHDFSGLVLLHGGAESFEKKLIELCNQRPDFNVEGYGFEIHEMSEMAALEFGQVAISNQPSFHYPYLFHYIGKPWMGTALLKNLMLETFNDGTKGYPGDEDNGTMAAWYVFSSLGFYPITAGSGEYVIGLPLWDKATLHLSSGNTLTIEAMPNQAQQLYVNAVKMDHVPVKESFLNHSQLMAGGVLHFDLGIVPNPNCFSKDKFPYALSQNSANLLH</sequence>
<dbReference type="InterPro" id="IPR005887">
    <property type="entry name" value="GH92_a_mannosidase_put"/>
</dbReference>
<dbReference type="Pfam" id="PF17678">
    <property type="entry name" value="Glyco_hydro_92N"/>
    <property type="match status" value="1"/>
</dbReference>
<evidence type="ECO:0000313" key="3">
    <source>
        <dbReference type="EMBL" id="MQW40010.1"/>
    </source>
</evidence>
<dbReference type="InterPro" id="IPR008928">
    <property type="entry name" value="6-hairpin_glycosidase_sf"/>
</dbReference>
<evidence type="ECO:0000313" key="4">
    <source>
        <dbReference type="Proteomes" id="UP000439550"/>
    </source>
</evidence>
<feature type="domain" description="Glycosyl hydrolase family 92" evidence="1">
    <location>
        <begin position="243"/>
        <end position="715"/>
    </location>
</feature>
<protein>
    <submittedName>
        <fullName evidence="3">Alpha-mannosidase</fullName>
    </submittedName>
</protein>
<dbReference type="NCBIfam" id="TIGR01180">
    <property type="entry name" value="aman2_put"/>
    <property type="match status" value="1"/>
</dbReference>
<dbReference type="PANTHER" id="PTHR12143">
    <property type="entry name" value="PEPTIDE N-GLYCANASE PNGASE -RELATED"/>
    <property type="match status" value="1"/>
</dbReference>
<dbReference type="GO" id="GO:0005975">
    <property type="term" value="P:carbohydrate metabolic process"/>
    <property type="evidence" value="ECO:0007669"/>
    <property type="project" value="InterPro"/>
</dbReference>
<dbReference type="Gene3D" id="1.20.1050.60">
    <property type="entry name" value="alpha-1,2-mannosidase"/>
    <property type="match status" value="1"/>
</dbReference>
<evidence type="ECO:0000259" key="2">
    <source>
        <dbReference type="Pfam" id="PF17678"/>
    </source>
</evidence>
<reference evidence="3 4" key="1">
    <citation type="submission" date="2019-10" db="EMBL/GenBank/DDBJ databases">
        <authorList>
            <person name="Dong K."/>
        </authorList>
    </citation>
    <scope>NUCLEOTIDE SEQUENCE [LARGE SCALE GENOMIC DNA]</scope>
    <source>
        <strain evidence="3 4">DSM 28960</strain>
    </source>
</reference>
<comment type="caution">
    <text evidence="3">The sequence shown here is derived from an EMBL/GenBank/DDBJ whole genome shotgun (WGS) entry which is preliminary data.</text>
</comment>
<organism evidence="3 4">
    <name type="scientific">Lactococcus hircilactis</name>
    <dbReference type="NCBI Taxonomy" id="1494462"/>
    <lineage>
        <taxon>Bacteria</taxon>
        <taxon>Bacillati</taxon>
        <taxon>Bacillota</taxon>
        <taxon>Bacilli</taxon>
        <taxon>Lactobacillales</taxon>
        <taxon>Streptococcaceae</taxon>
        <taxon>Lactococcus</taxon>
    </lineage>
</organism>
<dbReference type="InterPro" id="IPR050883">
    <property type="entry name" value="PNGase"/>
</dbReference>
<dbReference type="GO" id="GO:0006516">
    <property type="term" value="P:glycoprotein catabolic process"/>
    <property type="evidence" value="ECO:0007669"/>
    <property type="project" value="TreeGrafter"/>
</dbReference>
<dbReference type="Gene3D" id="2.70.98.10">
    <property type="match status" value="1"/>
</dbReference>
<dbReference type="InterPro" id="IPR041371">
    <property type="entry name" value="GH92_N"/>
</dbReference>
<dbReference type="Gene3D" id="3.30.2080.10">
    <property type="entry name" value="GH92 mannosidase domain"/>
    <property type="match status" value="1"/>
</dbReference>
<dbReference type="Proteomes" id="UP000439550">
    <property type="component" value="Unassembled WGS sequence"/>
</dbReference>
<dbReference type="InterPro" id="IPR012939">
    <property type="entry name" value="Glyco_hydro_92"/>
</dbReference>
<proteinExistence type="predicted"/>
<dbReference type="GO" id="GO:0005829">
    <property type="term" value="C:cytosol"/>
    <property type="evidence" value="ECO:0007669"/>
    <property type="project" value="TreeGrafter"/>
</dbReference>
<accession>A0A7X1Z8X1</accession>
<dbReference type="PANTHER" id="PTHR12143:SF43">
    <property type="entry name" value="PUTATIVE-RELATED"/>
    <property type="match status" value="1"/>
</dbReference>
<dbReference type="FunFam" id="3.30.2080.10:FF:000001">
    <property type="entry name" value="Alpha-1,2-mannosidase subfamily"/>
    <property type="match status" value="1"/>
</dbReference>
<dbReference type="AlphaFoldDB" id="A0A7X1Z8X1"/>
<keyword evidence="4" id="KW-1185">Reference proteome</keyword>
<dbReference type="RefSeq" id="WP_153496675.1">
    <property type="nucleotide sequence ID" value="NZ_CBCRWP010000010.1"/>
</dbReference>
<dbReference type="EMBL" id="WITJ01000011">
    <property type="protein sequence ID" value="MQW40010.1"/>
    <property type="molecule type" value="Genomic_DNA"/>
</dbReference>
<gene>
    <name evidence="3" type="ORF">GHI93_08725</name>
</gene>
<dbReference type="OrthoDB" id="9804511at2"/>
<dbReference type="InterPro" id="IPR014718">
    <property type="entry name" value="GH-type_carb-bd"/>
</dbReference>
<dbReference type="GO" id="GO:0030246">
    <property type="term" value="F:carbohydrate binding"/>
    <property type="evidence" value="ECO:0007669"/>
    <property type="project" value="InterPro"/>
</dbReference>
<name>A0A7X1Z8X1_9LACT</name>
<feature type="domain" description="Glycosyl hydrolase family 92 N-terminal" evidence="2">
    <location>
        <begin position="6"/>
        <end position="226"/>
    </location>
</feature>
<dbReference type="Gene3D" id="1.20.1610.10">
    <property type="entry name" value="alpha-1,2-mannosidases domains"/>
    <property type="match status" value="1"/>
</dbReference>
<dbReference type="Pfam" id="PF07971">
    <property type="entry name" value="Glyco_hydro_92"/>
    <property type="match status" value="1"/>
</dbReference>
<dbReference type="GO" id="GO:0000224">
    <property type="term" value="F:peptide-N4-(N-acetyl-beta-glucosaminyl)asparagine amidase activity"/>
    <property type="evidence" value="ECO:0007669"/>
    <property type="project" value="TreeGrafter"/>
</dbReference>
<evidence type="ECO:0000259" key="1">
    <source>
        <dbReference type="Pfam" id="PF07971"/>
    </source>
</evidence>
<dbReference type="SUPFAM" id="SSF48208">
    <property type="entry name" value="Six-hairpin glycosidases"/>
    <property type="match status" value="1"/>
</dbReference>